<dbReference type="EMBL" id="PREU01000002">
    <property type="protein sequence ID" value="PPA77666.1"/>
    <property type="molecule type" value="Genomic_DNA"/>
</dbReference>
<proteinExistence type="predicted"/>
<dbReference type="AlphaFoldDB" id="A0A2S5GXG0"/>
<accession>A0A2S5GXG0</accession>
<dbReference type="OrthoDB" id="8664224at2"/>
<sequence>MAHAAQHQAPAAAPEERAMLREQVELHHGIKVLTTTQLGERLGGIRPTAAALVALGIQPVQRTRMAIYWALHDMPRIRQAIAAHVLQHQPDEA</sequence>
<name>A0A2S5GXG0_9BURK</name>
<gene>
    <name evidence="1" type="ORF">C4E15_06565</name>
</gene>
<organism evidence="1 2">
    <name type="scientific">Achromobacter spanius</name>
    <dbReference type="NCBI Taxonomy" id="217203"/>
    <lineage>
        <taxon>Bacteria</taxon>
        <taxon>Pseudomonadati</taxon>
        <taxon>Pseudomonadota</taxon>
        <taxon>Betaproteobacteria</taxon>
        <taxon>Burkholderiales</taxon>
        <taxon>Alcaligenaceae</taxon>
        <taxon>Achromobacter</taxon>
    </lineage>
</organism>
<reference evidence="1 2" key="1">
    <citation type="submission" date="2018-02" db="EMBL/GenBank/DDBJ databases">
        <title>Draft Genome of Achromobacter spanius stain 6.</title>
        <authorList>
            <person name="Gunasekera T.S."/>
            <person name="Radwan O."/>
            <person name="Ruiz O.N."/>
        </authorList>
    </citation>
    <scope>NUCLEOTIDE SEQUENCE [LARGE SCALE GENOMIC DNA]</scope>
    <source>
        <strain evidence="1 2">6</strain>
    </source>
</reference>
<dbReference type="Proteomes" id="UP000239990">
    <property type="component" value="Unassembled WGS sequence"/>
</dbReference>
<dbReference type="RefSeq" id="WP_104142772.1">
    <property type="nucleotide sequence ID" value="NZ_PREU01000002.1"/>
</dbReference>
<protein>
    <submittedName>
        <fullName evidence="1">Uncharacterized protein</fullName>
    </submittedName>
</protein>
<evidence type="ECO:0000313" key="1">
    <source>
        <dbReference type="EMBL" id="PPA77666.1"/>
    </source>
</evidence>
<comment type="caution">
    <text evidence="1">The sequence shown here is derived from an EMBL/GenBank/DDBJ whole genome shotgun (WGS) entry which is preliminary data.</text>
</comment>
<evidence type="ECO:0000313" key="2">
    <source>
        <dbReference type="Proteomes" id="UP000239990"/>
    </source>
</evidence>